<gene>
    <name evidence="1" type="ORF">O6H91_18G009000</name>
</gene>
<organism evidence="1 2">
    <name type="scientific">Diphasiastrum complanatum</name>
    <name type="common">Issler's clubmoss</name>
    <name type="synonym">Lycopodium complanatum</name>
    <dbReference type="NCBI Taxonomy" id="34168"/>
    <lineage>
        <taxon>Eukaryota</taxon>
        <taxon>Viridiplantae</taxon>
        <taxon>Streptophyta</taxon>
        <taxon>Embryophyta</taxon>
        <taxon>Tracheophyta</taxon>
        <taxon>Lycopodiopsida</taxon>
        <taxon>Lycopodiales</taxon>
        <taxon>Lycopodiaceae</taxon>
        <taxon>Lycopodioideae</taxon>
        <taxon>Diphasiastrum</taxon>
    </lineage>
</organism>
<name>A0ACC2AY26_DIPCM</name>
<dbReference type="Proteomes" id="UP001162992">
    <property type="component" value="Chromosome 18"/>
</dbReference>
<accession>A0ACC2AY26</accession>
<keyword evidence="2" id="KW-1185">Reference proteome</keyword>
<reference evidence="2" key="1">
    <citation type="journal article" date="2024" name="Proc. Natl. Acad. Sci. U.S.A.">
        <title>Extraordinary preservation of gene collinearity over three hundred million years revealed in homosporous lycophytes.</title>
        <authorList>
            <person name="Li C."/>
            <person name="Wickell D."/>
            <person name="Kuo L.Y."/>
            <person name="Chen X."/>
            <person name="Nie B."/>
            <person name="Liao X."/>
            <person name="Peng D."/>
            <person name="Ji J."/>
            <person name="Jenkins J."/>
            <person name="Williams M."/>
            <person name="Shu S."/>
            <person name="Plott C."/>
            <person name="Barry K."/>
            <person name="Rajasekar S."/>
            <person name="Grimwood J."/>
            <person name="Han X."/>
            <person name="Sun S."/>
            <person name="Hou Z."/>
            <person name="He W."/>
            <person name="Dai G."/>
            <person name="Sun C."/>
            <person name="Schmutz J."/>
            <person name="Leebens-Mack J.H."/>
            <person name="Li F.W."/>
            <person name="Wang L."/>
        </authorList>
    </citation>
    <scope>NUCLEOTIDE SEQUENCE [LARGE SCALE GENOMIC DNA]</scope>
    <source>
        <strain evidence="2">cv. PW_Plant_1</strain>
    </source>
</reference>
<comment type="caution">
    <text evidence="1">The sequence shown here is derived from an EMBL/GenBank/DDBJ whole genome shotgun (WGS) entry which is preliminary data.</text>
</comment>
<evidence type="ECO:0000313" key="1">
    <source>
        <dbReference type="EMBL" id="KAJ7522394.1"/>
    </source>
</evidence>
<evidence type="ECO:0000313" key="2">
    <source>
        <dbReference type="Proteomes" id="UP001162992"/>
    </source>
</evidence>
<dbReference type="EMBL" id="CM055109">
    <property type="protein sequence ID" value="KAJ7522394.1"/>
    <property type="molecule type" value="Genomic_DNA"/>
</dbReference>
<sequence>MAGEGEPEATQPQTPPVDNEQEPKLKYLGVVLSAGQKATGYVATIYELAKGNSGPLKPGVDNIETRVKTVVGPVYEKFEGKPLEFLEFIDKKVSESLVLLDSSVPQTVKVKTAQAYELAKQAPDAAKSVVSDVQKNGLYGSVKTYYVKYEPVTDEWTSDTLKKVKALPGVPFVIDWVGPSALYGAGKYNRLVSLLKEKQVPLSGYIPLVPVEIFEKAVKPEADSKTTATE</sequence>
<proteinExistence type="predicted"/>
<protein>
    <submittedName>
        <fullName evidence="1">Uncharacterized protein</fullName>
    </submittedName>
</protein>